<feature type="compositionally biased region" description="Basic and acidic residues" evidence="1">
    <location>
        <begin position="85"/>
        <end position="105"/>
    </location>
</feature>
<feature type="compositionally biased region" description="Basic and acidic residues" evidence="1">
    <location>
        <begin position="43"/>
        <end position="65"/>
    </location>
</feature>
<comment type="caution">
    <text evidence="2">The sequence shown here is derived from an EMBL/GenBank/DDBJ whole genome shotgun (WGS) entry which is preliminary data.</text>
</comment>
<feature type="compositionally biased region" description="Basic and acidic residues" evidence="1">
    <location>
        <begin position="111"/>
        <end position="124"/>
    </location>
</feature>
<gene>
    <name evidence="2" type="ORF">HUK65_15540</name>
</gene>
<dbReference type="Proteomes" id="UP000529417">
    <property type="component" value="Unassembled WGS sequence"/>
</dbReference>
<evidence type="ECO:0000313" key="2">
    <source>
        <dbReference type="EMBL" id="NYS26399.1"/>
    </source>
</evidence>
<feature type="region of interest" description="Disordered" evidence="1">
    <location>
        <begin position="43"/>
        <end position="136"/>
    </location>
</feature>
<sequence length="165" mass="19217">MDTDPEEPKKSHGLSETMRNLIREYLAKLEADNERKCAERNALRWKSQRDPEDYERQKERQRQEYAEAQGGSVRPYSKIEASSVSEHKEKALARDADRQKRRYEDMSPADRQAKSDRAADEAWIARRQKRGMSDEEINSALAARIVERNARRAASLQRDPDENPS</sequence>
<dbReference type="RefSeq" id="WP_179907195.1">
    <property type="nucleotide sequence ID" value="NZ_JACBXS010000043.1"/>
</dbReference>
<evidence type="ECO:0000313" key="3">
    <source>
        <dbReference type="Proteomes" id="UP000529417"/>
    </source>
</evidence>
<proteinExistence type="predicted"/>
<name>A0A7Z0I2M6_9RHOB</name>
<dbReference type="AlphaFoldDB" id="A0A7Z0I2M6"/>
<keyword evidence="3" id="KW-1185">Reference proteome</keyword>
<evidence type="ECO:0000256" key="1">
    <source>
        <dbReference type="SAM" id="MobiDB-lite"/>
    </source>
</evidence>
<organism evidence="2 3">
    <name type="scientific">Rhabdonatronobacter sediminivivens</name>
    <dbReference type="NCBI Taxonomy" id="2743469"/>
    <lineage>
        <taxon>Bacteria</taxon>
        <taxon>Pseudomonadati</taxon>
        <taxon>Pseudomonadota</taxon>
        <taxon>Alphaproteobacteria</taxon>
        <taxon>Rhodobacterales</taxon>
        <taxon>Paracoccaceae</taxon>
        <taxon>Rhabdonatronobacter</taxon>
    </lineage>
</organism>
<accession>A0A7Z0I2M6</accession>
<reference evidence="2 3" key="1">
    <citation type="journal article" date="2000" name="Arch. Microbiol.">
        <title>Rhodobaca bogoriensis gen. nov. and sp. nov., an alkaliphilic purple nonsulfur bacterium from African Rift Valley soda lakes.</title>
        <authorList>
            <person name="Milford A.D."/>
            <person name="Achenbach L.A."/>
            <person name="Jung D.O."/>
            <person name="Madigan M.T."/>
        </authorList>
    </citation>
    <scope>NUCLEOTIDE SEQUENCE [LARGE SCALE GENOMIC DNA]</scope>
    <source>
        <strain evidence="2 3">2376</strain>
    </source>
</reference>
<protein>
    <submittedName>
        <fullName evidence="2">Uncharacterized protein</fullName>
    </submittedName>
</protein>
<dbReference type="EMBL" id="JACBXS010000043">
    <property type="protein sequence ID" value="NYS26399.1"/>
    <property type="molecule type" value="Genomic_DNA"/>
</dbReference>